<gene>
    <name evidence="1" type="ORF">CYMTET_14623</name>
</gene>
<dbReference type="Proteomes" id="UP001190700">
    <property type="component" value="Unassembled WGS sequence"/>
</dbReference>
<protein>
    <submittedName>
        <fullName evidence="1">Uncharacterized protein</fullName>
    </submittedName>
</protein>
<evidence type="ECO:0000313" key="2">
    <source>
        <dbReference type="Proteomes" id="UP001190700"/>
    </source>
</evidence>
<dbReference type="AlphaFoldDB" id="A0AAE0GFY1"/>
<proteinExistence type="predicted"/>
<keyword evidence="2" id="KW-1185">Reference proteome</keyword>
<evidence type="ECO:0000313" key="1">
    <source>
        <dbReference type="EMBL" id="KAK3277361.1"/>
    </source>
</evidence>
<comment type="caution">
    <text evidence="1">The sequence shown here is derived from an EMBL/GenBank/DDBJ whole genome shotgun (WGS) entry which is preliminary data.</text>
</comment>
<name>A0AAE0GFY1_9CHLO</name>
<accession>A0AAE0GFY1</accession>
<organism evidence="1 2">
    <name type="scientific">Cymbomonas tetramitiformis</name>
    <dbReference type="NCBI Taxonomy" id="36881"/>
    <lineage>
        <taxon>Eukaryota</taxon>
        <taxon>Viridiplantae</taxon>
        <taxon>Chlorophyta</taxon>
        <taxon>Pyramimonadophyceae</taxon>
        <taxon>Pyramimonadales</taxon>
        <taxon>Pyramimonadaceae</taxon>
        <taxon>Cymbomonas</taxon>
    </lineage>
</organism>
<sequence>MDTSEFYEFPDTKRIENVYNTSCCQSNVGVDITAVKNKNKICYGFDKIFTNHKQQYDEGHVFVLDLNGKKRNGLGNSIQGYAQLLAAGLYSSRAAYLSVPSCVDNPSDCTFDPSEFLQARSFDWSWSKNRAGVEQRMAAKGVKEVIFLATGKHDFVSEDGSITVQGDLLDFLDDPSVIVLPWVTVKAVSMSPLIGGFVRAYKGVRDRFLQMETCQNMGSFTRCVTYAGFQPKPLLRKKIAPILAQLENTEFGPQCVHTRFGLSDFAASSNTFEQRERSAYFHNVESLSGRERWQLFDALLSSCPKNGASQGEYGCIEWVSGDTDFTGCPGDGSNELDMAQASNFDAQTGSNGIASHVVKCLGREATRPFGGGGSSRNWTVFIAGDMAGFPALLDMAPGFTGHVVTSAGRVGHTTHASQCHLNKATGKKDCITGSDPGGAWSKSLVDYYVLGLCKHIFHLGTPSSYMTAAGMRIPIAGPSTSKWQIGKTYWALDREVVMQVIQNIGNAPEGNTTNSSNFRKPHITPKAATWRSGISQAQTFRTIQAFPG</sequence>
<reference evidence="1 2" key="1">
    <citation type="journal article" date="2015" name="Genome Biol. Evol.">
        <title>Comparative Genomics of a Bacterivorous Green Alga Reveals Evolutionary Causalities and Consequences of Phago-Mixotrophic Mode of Nutrition.</title>
        <authorList>
            <person name="Burns J.A."/>
            <person name="Paasch A."/>
            <person name="Narechania A."/>
            <person name="Kim E."/>
        </authorList>
    </citation>
    <scope>NUCLEOTIDE SEQUENCE [LARGE SCALE GENOMIC DNA]</scope>
    <source>
        <strain evidence="1 2">PLY_AMNH</strain>
    </source>
</reference>
<dbReference type="EMBL" id="LGRX02006138">
    <property type="protein sequence ID" value="KAK3277361.1"/>
    <property type="molecule type" value="Genomic_DNA"/>
</dbReference>